<dbReference type="Pfam" id="PF02934">
    <property type="entry name" value="GatB_N"/>
    <property type="match status" value="1"/>
</dbReference>
<dbReference type="GO" id="GO:0050567">
    <property type="term" value="F:glutaminyl-tRNA synthase (glutamine-hydrolyzing) activity"/>
    <property type="evidence" value="ECO:0007669"/>
    <property type="project" value="UniProtKB-UniRule"/>
</dbReference>
<evidence type="ECO:0000256" key="5">
    <source>
        <dbReference type="ARBA" id="ARBA00022741"/>
    </source>
</evidence>
<dbReference type="PANTHER" id="PTHR11659">
    <property type="entry name" value="GLUTAMYL-TRNA GLN AMIDOTRANSFERASE SUBUNIT B MITOCHONDRIAL AND PROKARYOTIC PET112-RELATED"/>
    <property type="match status" value="1"/>
</dbReference>
<comment type="function">
    <text evidence="8 11">Allows the formation of correctly charged Asn-tRNA(Asn) or Gln-tRNA(Gln) through the transamidation of misacylated Asp-tRNA(Asn) or Glu-tRNA(Gln) in organisms which lack either or both of asparaginyl-tRNA or glutaminyl-tRNA synthetases. The reaction takes place in the presence of glutamine and ATP through an activated phospho-Asp-tRNA(Asn) or phospho-Glu-tRNA(Gln).</text>
</comment>
<protein>
    <recommendedName>
        <fullName evidence="3 11">Aspartyl/glutamyl-tRNA(Asn/Gln) amidotransferase subunit B</fullName>
        <shortName evidence="11">Asp/Glu-ADT subunit B</shortName>
        <ecNumber evidence="11">6.3.5.-</ecNumber>
    </recommendedName>
</protein>
<evidence type="ECO:0000256" key="2">
    <source>
        <dbReference type="ARBA" id="ARBA00011123"/>
    </source>
</evidence>
<evidence type="ECO:0000256" key="4">
    <source>
        <dbReference type="ARBA" id="ARBA00022598"/>
    </source>
</evidence>
<evidence type="ECO:0000256" key="9">
    <source>
        <dbReference type="ARBA" id="ARBA00047380"/>
    </source>
</evidence>
<dbReference type="EC" id="6.3.5.-" evidence="11"/>
<dbReference type="PROSITE" id="PS01234">
    <property type="entry name" value="GATB"/>
    <property type="match status" value="1"/>
</dbReference>
<dbReference type="InterPro" id="IPR018027">
    <property type="entry name" value="Asn/Gln_amidotransferase"/>
</dbReference>
<evidence type="ECO:0000259" key="12">
    <source>
        <dbReference type="SMART" id="SM00845"/>
    </source>
</evidence>
<dbReference type="GO" id="GO:0006412">
    <property type="term" value="P:translation"/>
    <property type="evidence" value="ECO:0007669"/>
    <property type="project" value="UniProtKB-UniRule"/>
</dbReference>
<evidence type="ECO:0000256" key="11">
    <source>
        <dbReference type="HAMAP-Rule" id="MF_00121"/>
    </source>
</evidence>
<dbReference type="PANTHER" id="PTHR11659:SF0">
    <property type="entry name" value="GLUTAMYL-TRNA(GLN) AMIDOTRANSFERASE SUBUNIT B, MITOCHONDRIAL"/>
    <property type="match status" value="1"/>
</dbReference>
<keyword evidence="4 11" id="KW-0436">Ligase</keyword>
<gene>
    <name evidence="11" type="primary">gatB</name>
    <name evidence="13" type="ORF">EV199_3241</name>
</gene>
<dbReference type="SMART" id="SM00845">
    <property type="entry name" value="GatB_Yqey"/>
    <property type="match status" value="1"/>
</dbReference>
<dbReference type="EMBL" id="SGXA01000002">
    <property type="protein sequence ID" value="RZS71338.1"/>
    <property type="molecule type" value="Genomic_DNA"/>
</dbReference>
<dbReference type="NCBIfam" id="NF004012">
    <property type="entry name" value="PRK05477.1-2"/>
    <property type="match status" value="1"/>
</dbReference>
<evidence type="ECO:0000313" key="14">
    <source>
        <dbReference type="Proteomes" id="UP000293874"/>
    </source>
</evidence>
<reference evidence="13 14" key="1">
    <citation type="submission" date="2019-02" db="EMBL/GenBank/DDBJ databases">
        <title>Genomic Encyclopedia of Type Strains, Phase IV (KMG-IV): sequencing the most valuable type-strain genomes for metagenomic binning, comparative biology and taxonomic classification.</title>
        <authorList>
            <person name="Goeker M."/>
        </authorList>
    </citation>
    <scope>NUCLEOTIDE SEQUENCE [LARGE SCALE GENOMIC DNA]</scope>
    <source>
        <strain evidence="13 14">DSM 18116</strain>
    </source>
</reference>
<dbReference type="InterPro" id="IPR003789">
    <property type="entry name" value="Asn/Gln_tRNA_amidoTrase-B-like"/>
</dbReference>
<keyword evidence="7 11" id="KW-0648">Protein biosynthesis</keyword>
<dbReference type="NCBIfam" id="TIGR00133">
    <property type="entry name" value="gatB"/>
    <property type="match status" value="1"/>
</dbReference>
<dbReference type="InterPro" id="IPR006075">
    <property type="entry name" value="Asn/Gln-tRNA_Trfase_suB/E_cat"/>
</dbReference>
<keyword evidence="5 11" id="KW-0547">Nucleotide-binding</keyword>
<dbReference type="Gene3D" id="1.10.150.380">
    <property type="entry name" value="GatB domain, N-terminal subdomain"/>
    <property type="match status" value="1"/>
</dbReference>
<organism evidence="13 14">
    <name type="scientific">Pseudobacter ginsenosidimutans</name>
    <dbReference type="NCBI Taxonomy" id="661488"/>
    <lineage>
        <taxon>Bacteria</taxon>
        <taxon>Pseudomonadati</taxon>
        <taxon>Bacteroidota</taxon>
        <taxon>Chitinophagia</taxon>
        <taxon>Chitinophagales</taxon>
        <taxon>Chitinophagaceae</taxon>
        <taxon>Pseudobacter</taxon>
    </lineage>
</organism>
<comment type="catalytic activity">
    <reaction evidence="10 11">
        <text>L-glutamyl-tRNA(Gln) + L-glutamine + ATP + H2O = L-glutaminyl-tRNA(Gln) + L-glutamate + ADP + phosphate + H(+)</text>
        <dbReference type="Rhea" id="RHEA:17521"/>
        <dbReference type="Rhea" id="RHEA-COMP:9681"/>
        <dbReference type="Rhea" id="RHEA-COMP:9684"/>
        <dbReference type="ChEBI" id="CHEBI:15377"/>
        <dbReference type="ChEBI" id="CHEBI:15378"/>
        <dbReference type="ChEBI" id="CHEBI:29985"/>
        <dbReference type="ChEBI" id="CHEBI:30616"/>
        <dbReference type="ChEBI" id="CHEBI:43474"/>
        <dbReference type="ChEBI" id="CHEBI:58359"/>
        <dbReference type="ChEBI" id="CHEBI:78520"/>
        <dbReference type="ChEBI" id="CHEBI:78521"/>
        <dbReference type="ChEBI" id="CHEBI:456216"/>
    </reaction>
</comment>
<evidence type="ECO:0000256" key="3">
    <source>
        <dbReference type="ARBA" id="ARBA00016923"/>
    </source>
</evidence>
<dbReference type="HAMAP" id="MF_00121">
    <property type="entry name" value="GatB"/>
    <property type="match status" value="1"/>
</dbReference>
<dbReference type="SUPFAM" id="SSF89095">
    <property type="entry name" value="GatB/YqeY motif"/>
    <property type="match status" value="1"/>
</dbReference>
<comment type="subunit">
    <text evidence="2 11">Heterotrimer of A, B and C subunits.</text>
</comment>
<dbReference type="InterPro" id="IPR004413">
    <property type="entry name" value="GatB"/>
</dbReference>
<dbReference type="FunFam" id="1.10.10.410:FF:000001">
    <property type="entry name" value="Aspartyl/glutamyl-tRNA(Asn/Gln) amidotransferase subunit B"/>
    <property type="match status" value="1"/>
</dbReference>
<evidence type="ECO:0000256" key="10">
    <source>
        <dbReference type="ARBA" id="ARBA00047913"/>
    </source>
</evidence>
<keyword evidence="6 11" id="KW-0067">ATP-binding</keyword>
<accession>A0A4Q7MSA2</accession>
<evidence type="ECO:0000256" key="8">
    <source>
        <dbReference type="ARBA" id="ARBA00024799"/>
    </source>
</evidence>
<dbReference type="AlphaFoldDB" id="A0A4Q7MSA2"/>
<dbReference type="InterPro" id="IPR042114">
    <property type="entry name" value="GatB_C_1"/>
</dbReference>
<evidence type="ECO:0000256" key="6">
    <source>
        <dbReference type="ARBA" id="ARBA00022840"/>
    </source>
</evidence>
<keyword evidence="14" id="KW-1185">Reference proteome</keyword>
<dbReference type="InterPro" id="IPR023168">
    <property type="entry name" value="GatB_Yqey_C_2"/>
</dbReference>
<dbReference type="Gene3D" id="1.10.10.410">
    <property type="match status" value="1"/>
</dbReference>
<dbReference type="InterPro" id="IPR017959">
    <property type="entry name" value="Asn/Gln-tRNA_amidoTrfase_suB/E"/>
</dbReference>
<proteinExistence type="inferred from homology"/>
<evidence type="ECO:0000256" key="1">
    <source>
        <dbReference type="ARBA" id="ARBA00005306"/>
    </source>
</evidence>
<evidence type="ECO:0000313" key="13">
    <source>
        <dbReference type="EMBL" id="RZS71338.1"/>
    </source>
</evidence>
<evidence type="ECO:0000256" key="7">
    <source>
        <dbReference type="ARBA" id="ARBA00022917"/>
    </source>
</evidence>
<dbReference type="Proteomes" id="UP000293874">
    <property type="component" value="Unassembled WGS sequence"/>
</dbReference>
<dbReference type="InterPro" id="IPR014746">
    <property type="entry name" value="Gln_synth/guanido_kin_cat_dom"/>
</dbReference>
<dbReference type="SUPFAM" id="SSF55931">
    <property type="entry name" value="Glutamine synthetase/guanido kinase"/>
    <property type="match status" value="1"/>
</dbReference>
<dbReference type="NCBIfam" id="NF004014">
    <property type="entry name" value="PRK05477.1-4"/>
    <property type="match status" value="1"/>
</dbReference>
<feature type="domain" description="Asn/Gln amidotransferase" evidence="12">
    <location>
        <begin position="341"/>
        <end position="490"/>
    </location>
</feature>
<comment type="similarity">
    <text evidence="1 11">Belongs to the GatB/GatE family. GatB subfamily.</text>
</comment>
<dbReference type="FunFam" id="1.10.150.380:FF:000001">
    <property type="entry name" value="Aspartyl/glutamyl-tRNA(Asn/Gln) amidotransferase subunit B"/>
    <property type="match status" value="1"/>
</dbReference>
<comment type="caution">
    <text evidence="13">The sequence shown here is derived from an EMBL/GenBank/DDBJ whole genome shotgun (WGS) entry which is preliminary data.</text>
</comment>
<comment type="catalytic activity">
    <reaction evidence="9 11">
        <text>L-aspartyl-tRNA(Asn) + L-glutamine + ATP + H2O = L-asparaginyl-tRNA(Asn) + L-glutamate + ADP + phosphate + 2 H(+)</text>
        <dbReference type="Rhea" id="RHEA:14513"/>
        <dbReference type="Rhea" id="RHEA-COMP:9674"/>
        <dbReference type="Rhea" id="RHEA-COMP:9677"/>
        <dbReference type="ChEBI" id="CHEBI:15377"/>
        <dbReference type="ChEBI" id="CHEBI:15378"/>
        <dbReference type="ChEBI" id="CHEBI:29985"/>
        <dbReference type="ChEBI" id="CHEBI:30616"/>
        <dbReference type="ChEBI" id="CHEBI:43474"/>
        <dbReference type="ChEBI" id="CHEBI:58359"/>
        <dbReference type="ChEBI" id="CHEBI:78515"/>
        <dbReference type="ChEBI" id="CHEBI:78516"/>
        <dbReference type="ChEBI" id="CHEBI:456216"/>
    </reaction>
</comment>
<name>A0A4Q7MSA2_9BACT</name>
<keyword evidence="13" id="KW-0808">Transferase</keyword>
<sequence length="491" mass="54820">MYALTITHFMAINYDAYELVAGLEVHAQLLTESKLFCGDSAAFGGEPNTHISPITLGHPGTLPKLNKKAVEYAIRMGLACNCTISPNNYFARKNYFYPDLPKGYQISQHTTPICIGGYVTIRIGDTERPIELNRIHMEEDAGKSLHDVDPENTCVDYNRAGVPLLEIVTDPVIRSGEEAYAYLTELRKMLRYLGICDGNMEEGSMRCDANVSVRKKGDTKLGTRVEVKNLNSIRNVKRAIELEAKRMIEMLENEETIIQETRSFDAQAGITFSLRSKEEANDYRYFPDPDLVPFRVTESMLQSIKESIPELPEQRIARYTQQLQLPAYDARVLCDEKETADYFEAVITHTSNYKAAANWMLGPVKSWLNDKSASITEFPVQPAGIAALIALIDEGKLNFSIASTRVLPALVAEPGRNPLDIAASLNLVQDSDESNVAAWVEEVLQKMPEKVAEYKKGKKGLMGLFVGEVKKVSKGKADPRLTNDILLKKLN</sequence>
<dbReference type="GO" id="GO:0005524">
    <property type="term" value="F:ATP binding"/>
    <property type="evidence" value="ECO:0007669"/>
    <property type="project" value="UniProtKB-KW"/>
</dbReference>
<dbReference type="GO" id="GO:0050566">
    <property type="term" value="F:asparaginyl-tRNA synthase (glutamine-hydrolyzing) activity"/>
    <property type="evidence" value="ECO:0007669"/>
    <property type="project" value="RHEA"/>
</dbReference>
<dbReference type="Pfam" id="PF02637">
    <property type="entry name" value="GatB_Yqey"/>
    <property type="match status" value="1"/>
</dbReference>
<dbReference type="GO" id="GO:0070681">
    <property type="term" value="P:glutaminyl-tRNAGln biosynthesis via transamidation"/>
    <property type="evidence" value="ECO:0007669"/>
    <property type="project" value="TreeGrafter"/>
</dbReference>
<dbReference type="InterPro" id="IPR017958">
    <property type="entry name" value="Gln-tRNA_amidoTrfase_suB_CS"/>
</dbReference>
<dbReference type="GO" id="GO:0016740">
    <property type="term" value="F:transferase activity"/>
    <property type="evidence" value="ECO:0007669"/>
    <property type="project" value="UniProtKB-KW"/>
</dbReference>